<sequence length="367" mass="39840">MIGKTLSLQSLSKRFERTVAVEGVSFDIAAGEFVSVLGPSGSGKTTLLTMIAGFEAPSSGRISIGGQDITGAAPNRRNIGMVFQKYALFPHMTVHQNVAFPLRMRRVDRLAIRDRVRMILELVQLVGFDHRYPNQLSGGQQQRVAVARALVCEPPVLLMDEPLGALDKNLREAMQLEIKRIQSKLGATVIYVTHDQDEAMTLSDRVAIMSGGTLVQLGAPADIYQRPCSPFVAQFVGKMNFINGECQRDEAGTCHIRISDRITIPAPSPSLSGAGHLQRGRAVKLAVRPESLSFAPPDSATAIPGHIDAEIFVGAFRVYLVRLATIGQPIVQVQLPASTSAGPFRRGERVDLFAFKEAFHVFAAPEA</sequence>
<dbReference type="EMBL" id="FMXM01000004">
    <property type="protein sequence ID" value="SDA58143.1"/>
    <property type="molecule type" value="Genomic_DNA"/>
</dbReference>
<dbReference type="InterPro" id="IPR027417">
    <property type="entry name" value="P-loop_NTPase"/>
</dbReference>
<evidence type="ECO:0000256" key="1">
    <source>
        <dbReference type="ARBA" id="ARBA00005417"/>
    </source>
</evidence>
<dbReference type="Pfam" id="PF00005">
    <property type="entry name" value="ABC_tran"/>
    <property type="match status" value="1"/>
</dbReference>
<dbReference type="AlphaFoldDB" id="A0A1G5WJ98"/>
<dbReference type="SMART" id="SM00382">
    <property type="entry name" value="AAA"/>
    <property type="match status" value="1"/>
</dbReference>
<keyword evidence="4 6" id="KW-0067">ATP-binding</keyword>
<dbReference type="InterPro" id="IPR050093">
    <property type="entry name" value="ABC_SmlMolc_Importer"/>
</dbReference>
<evidence type="ECO:0000256" key="4">
    <source>
        <dbReference type="ARBA" id="ARBA00022840"/>
    </source>
</evidence>
<dbReference type="Gene3D" id="2.40.50.100">
    <property type="match status" value="1"/>
</dbReference>
<dbReference type="InterPro" id="IPR017871">
    <property type="entry name" value="ABC_transporter-like_CS"/>
</dbReference>
<dbReference type="FunFam" id="3.40.50.300:FF:000425">
    <property type="entry name" value="Probable ABC transporter, ATP-binding subunit"/>
    <property type="match status" value="1"/>
</dbReference>
<dbReference type="GO" id="GO:0022857">
    <property type="term" value="F:transmembrane transporter activity"/>
    <property type="evidence" value="ECO:0007669"/>
    <property type="project" value="InterPro"/>
</dbReference>
<dbReference type="PANTHER" id="PTHR42781">
    <property type="entry name" value="SPERMIDINE/PUTRESCINE IMPORT ATP-BINDING PROTEIN POTA"/>
    <property type="match status" value="1"/>
</dbReference>
<dbReference type="GO" id="GO:0005524">
    <property type="term" value="F:ATP binding"/>
    <property type="evidence" value="ECO:0007669"/>
    <property type="project" value="UniProtKB-KW"/>
</dbReference>
<comment type="similarity">
    <text evidence="1">Belongs to the ABC transporter superfamily.</text>
</comment>
<dbReference type="Proteomes" id="UP000198588">
    <property type="component" value="Unassembled WGS sequence"/>
</dbReference>
<dbReference type="SUPFAM" id="SSF50331">
    <property type="entry name" value="MOP-like"/>
    <property type="match status" value="1"/>
</dbReference>
<evidence type="ECO:0000256" key="2">
    <source>
        <dbReference type="ARBA" id="ARBA00022448"/>
    </source>
</evidence>
<dbReference type="GO" id="GO:0015697">
    <property type="term" value="P:quaternary ammonium group transport"/>
    <property type="evidence" value="ECO:0007669"/>
    <property type="project" value="UniProtKB-ARBA"/>
</dbReference>
<dbReference type="GO" id="GO:0016887">
    <property type="term" value="F:ATP hydrolysis activity"/>
    <property type="evidence" value="ECO:0007669"/>
    <property type="project" value="InterPro"/>
</dbReference>
<keyword evidence="2" id="KW-0813">Transport</keyword>
<evidence type="ECO:0000313" key="6">
    <source>
        <dbReference type="EMBL" id="SDA58143.1"/>
    </source>
</evidence>
<name>A0A1G5WJ98_9HYPH</name>
<dbReference type="GO" id="GO:0043190">
    <property type="term" value="C:ATP-binding cassette (ABC) transporter complex"/>
    <property type="evidence" value="ECO:0007669"/>
    <property type="project" value="InterPro"/>
</dbReference>
<proteinExistence type="inferred from homology"/>
<protein>
    <submittedName>
        <fullName evidence="6">Mannopine transport system ATP-binding protein</fullName>
    </submittedName>
</protein>
<dbReference type="Pfam" id="PF08402">
    <property type="entry name" value="TOBE_2"/>
    <property type="match status" value="1"/>
</dbReference>
<keyword evidence="3" id="KW-0547">Nucleotide-binding</keyword>
<dbReference type="SUPFAM" id="SSF52540">
    <property type="entry name" value="P-loop containing nucleoside triphosphate hydrolases"/>
    <property type="match status" value="1"/>
</dbReference>
<dbReference type="InterPro" id="IPR003439">
    <property type="entry name" value="ABC_transporter-like_ATP-bd"/>
</dbReference>
<dbReference type="InterPro" id="IPR003593">
    <property type="entry name" value="AAA+_ATPase"/>
</dbReference>
<dbReference type="Gene3D" id="3.40.50.300">
    <property type="entry name" value="P-loop containing nucleotide triphosphate hydrolases"/>
    <property type="match status" value="1"/>
</dbReference>
<dbReference type="InterPro" id="IPR008995">
    <property type="entry name" value="Mo/tungstate-bd_C_term_dom"/>
</dbReference>
<dbReference type="PROSITE" id="PS00211">
    <property type="entry name" value="ABC_TRANSPORTER_1"/>
    <property type="match status" value="1"/>
</dbReference>
<dbReference type="RefSeq" id="WP_091576293.1">
    <property type="nucleotide sequence ID" value="NZ_FMXM01000004.1"/>
</dbReference>
<feature type="domain" description="ABC transporter" evidence="5">
    <location>
        <begin position="6"/>
        <end position="236"/>
    </location>
</feature>
<evidence type="ECO:0000259" key="5">
    <source>
        <dbReference type="PROSITE" id="PS50893"/>
    </source>
</evidence>
<organism evidence="6 7">
    <name type="scientific">Mesorhizobium qingshengii</name>
    <dbReference type="NCBI Taxonomy" id="1165689"/>
    <lineage>
        <taxon>Bacteria</taxon>
        <taxon>Pseudomonadati</taxon>
        <taxon>Pseudomonadota</taxon>
        <taxon>Alphaproteobacteria</taxon>
        <taxon>Hyphomicrobiales</taxon>
        <taxon>Phyllobacteriaceae</taxon>
        <taxon>Mesorhizobium</taxon>
    </lineage>
</organism>
<dbReference type="OrthoDB" id="9802264at2"/>
<gene>
    <name evidence="6" type="ORF">SAMN02927914_01382</name>
</gene>
<evidence type="ECO:0000313" key="7">
    <source>
        <dbReference type="Proteomes" id="UP000198588"/>
    </source>
</evidence>
<dbReference type="PANTHER" id="PTHR42781:SF4">
    <property type="entry name" value="SPERMIDINE_PUTRESCINE IMPORT ATP-BINDING PROTEIN POTA"/>
    <property type="match status" value="1"/>
</dbReference>
<accession>A0A1G5WJ98</accession>
<dbReference type="PROSITE" id="PS50893">
    <property type="entry name" value="ABC_TRANSPORTER_2"/>
    <property type="match status" value="1"/>
</dbReference>
<dbReference type="STRING" id="1165689.SAMN02927914_01382"/>
<evidence type="ECO:0000256" key="3">
    <source>
        <dbReference type="ARBA" id="ARBA00022741"/>
    </source>
</evidence>
<dbReference type="InterPro" id="IPR013611">
    <property type="entry name" value="Transp-assoc_OB_typ2"/>
</dbReference>
<reference evidence="6 7" key="1">
    <citation type="submission" date="2016-10" db="EMBL/GenBank/DDBJ databases">
        <authorList>
            <person name="de Groot N.N."/>
        </authorList>
    </citation>
    <scope>NUCLEOTIDE SEQUENCE [LARGE SCALE GENOMIC DNA]</scope>
    <source>
        <strain evidence="6 7">CGMCC 1.12097</strain>
    </source>
</reference>